<accession>A0ABQ3XLD9</accession>
<evidence type="ECO:0008006" key="4">
    <source>
        <dbReference type="Google" id="ProtNLM"/>
    </source>
</evidence>
<proteinExistence type="predicted"/>
<feature type="transmembrane region" description="Helical" evidence="1">
    <location>
        <begin position="142"/>
        <end position="165"/>
    </location>
</feature>
<reference evidence="2 3" key="1">
    <citation type="submission" date="2021-01" db="EMBL/GenBank/DDBJ databases">
        <title>Whole genome shotgun sequence of Actinoplanes couchii NBRC 106145.</title>
        <authorList>
            <person name="Komaki H."/>
            <person name="Tamura T."/>
        </authorList>
    </citation>
    <scope>NUCLEOTIDE SEQUENCE [LARGE SCALE GENOMIC DNA]</scope>
    <source>
        <strain evidence="2 3">NBRC 106145</strain>
    </source>
</reference>
<evidence type="ECO:0000256" key="1">
    <source>
        <dbReference type="SAM" id="Phobius"/>
    </source>
</evidence>
<dbReference type="Proteomes" id="UP000612282">
    <property type="component" value="Unassembled WGS sequence"/>
</dbReference>
<evidence type="ECO:0000313" key="3">
    <source>
        <dbReference type="Proteomes" id="UP000612282"/>
    </source>
</evidence>
<gene>
    <name evidence="2" type="ORF">Aco03nite_077270</name>
</gene>
<feature type="transmembrane region" description="Helical" evidence="1">
    <location>
        <begin position="115"/>
        <end position="136"/>
    </location>
</feature>
<feature type="transmembrane region" description="Helical" evidence="1">
    <location>
        <begin position="15"/>
        <end position="36"/>
    </location>
</feature>
<dbReference type="EMBL" id="BOMG01000096">
    <property type="protein sequence ID" value="GID59323.1"/>
    <property type="molecule type" value="Genomic_DNA"/>
</dbReference>
<keyword evidence="1" id="KW-0812">Transmembrane</keyword>
<organism evidence="2 3">
    <name type="scientific">Actinoplanes couchii</name>
    <dbReference type="NCBI Taxonomy" id="403638"/>
    <lineage>
        <taxon>Bacteria</taxon>
        <taxon>Bacillati</taxon>
        <taxon>Actinomycetota</taxon>
        <taxon>Actinomycetes</taxon>
        <taxon>Micromonosporales</taxon>
        <taxon>Micromonosporaceae</taxon>
        <taxon>Actinoplanes</taxon>
    </lineage>
</organism>
<sequence length="179" mass="19147">MDVLPVRPWPTRRKVAVRAAAFAGAGIVAGVLAMVFSSAGKAAIALLLWAMIMFAGAAVSTALLVVLRRHPGMAPQPDWSGAPELHKETLRAIRDQKQHPHAVAEATRICRSGPVMATGLIAAFAGLPVLIVLALNGHVGRFILYGSIALLLLGAYRTVEAVLLWRRARAYLRRYPDAG</sequence>
<dbReference type="RefSeq" id="WP_203805320.1">
    <property type="nucleotide sequence ID" value="NZ_BAAAQE010000117.1"/>
</dbReference>
<protein>
    <recommendedName>
        <fullName evidence="4">Integral membrane protein</fullName>
    </recommendedName>
</protein>
<name>A0ABQ3XLD9_9ACTN</name>
<keyword evidence="1" id="KW-1133">Transmembrane helix</keyword>
<comment type="caution">
    <text evidence="2">The sequence shown here is derived from an EMBL/GenBank/DDBJ whole genome shotgun (WGS) entry which is preliminary data.</text>
</comment>
<keyword evidence="1" id="KW-0472">Membrane</keyword>
<evidence type="ECO:0000313" key="2">
    <source>
        <dbReference type="EMBL" id="GID59323.1"/>
    </source>
</evidence>
<feature type="transmembrane region" description="Helical" evidence="1">
    <location>
        <begin position="42"/>
        <end position="67"/>
    </location>
</feature>
<keyword evidence="3" id="KW-1185">Reference proteome</keyword>